<dbReference type="Proteomes" id="UP000279236">
    <property type="component" value="Unassembled WGS sequence"/>
</dbReference>
<keyword evidence="3" id="KW-1185">Reference proteome</keyword>
<dbReference type="GeneID" id="39587687"/>
<feature type="region of interest" description="Disordered" evidence="1">
    <location>
        <begin position="86"/>
        <end position="113"/>
    </location>
</feature>
<feature type="compositionally biased region" description="Polar residues" evidence="1">
    <location>
        <begin position="88"/>
        <end position="97"/>
    </location>
</feature>
<comment type="caution">
    <text evidence="2">The sequence shown here is derived from an EMBL/GenBank/DDBJ whole genome shotgun (WGS) entry which is preliminary data.</text>
</comment>
<dbReference type="RefSeq" id="XP_028472731.1">
    <property type="nucleotide sequence ID" value="XM_028618843.1"/>
</dbReference>
<protein>
    <submittedName>
        <fullName evidence="2">Uncharacterized protein</fullName>
    </submittedName>
</protein>
<organism evidence="2 3">
    <name type="scientific">Apiotrichum porosum</name>
    <dbReference type="NCBI Taxonomy" id="105984"/>
    <lineage>
        <taxon>Eukaryota</taxon>
        <taxon>Fungi</taxon>
        <taxon>Dikarya</taxon>
        <taxon>Basidiomycota</taxon>
        <taxon>Agaricomycotina</taxon>
        <taxon>Tremellomycetes</taxon>
        <taxon>Trichosporonales</taxon>
        <taxon>Trichosporonaceae</taxon>
        <taxon>Apiotrichum</taxon>
    </lineage>
</organism>
<accession>A0A427XFU0</accession>
<dbReference type="AlphaFoldDB" id="A0A427XFU0"/>
<evidence type="ECO:0000313" key="2">
    <source>
        <dbReference type="EMBL" id="RSH77584.1"/>
    </source>
</evidence>
<reference evidence="2 3" key="1">
    <citation type="submission" date="2018-11" db="EMBL/GenBank/DDBJ databases">
        <title>Genome sequence of Apiotrichum porosum DSM 27194.</title>
        <authorList>
            <person name="Aliyu H."/>
            <person name="Gorte O."/>
            <person name="Ochsenreither K."/>
        </authorList>
    </citation>
    <scope>NUCLEOTIDE SEQUENCE [LARGE SCALE GENOMIC DNA]</scope>
    <source>
        <strain evidence="2 3">DSM 27194</strain>
    </source>
</reference>
<proteinExistence type="predicted"/>
<evidence type="ECO:0000313" key="3">
    <source>
        <dbReference type="Proteomes" id="UP000279236"/>
    </source>
</evidence>
<name>A0A427XFU0_9TREE</name>
<gene>
    <name evidence="2" type="ORF">EHS24_003144</name>
</gene>
<sequence>MPRHVLSAIFRDEEKESIAADLNFMNSVISGYTSNPVHTAIPAGTAYEVDYEVEIAPGKEIDHKELGPFRPSKAEINQALAYIDDVKQQASSDQRTTVRPGPRSPRSLRTNEL</sequence>
<evidence type="ECO:0000256" key="1">
    <source>
        <dbReference type="SAM" id="MobiDB-lite"/>
    </source>
</evidence>
<dbReference type="EMBL" id="RSCE01000015">
    <property type="protein sequence ID" value="RSH77584.1"/>
    <property type="molecule type" value="Genomic_DNA"/>
</dbReference>